<dbReference type="SUPFAM" id="SSF51206">
    <property type="entry name" value="cAMP-binding domain-like"/>
    <property type="match status" value="1"/>
</dbReference>
<dbReference type="Gene3D" id="1.10.3210.10">
    <property type="entry name" value="Hypothetical protein af1432"/>
    <property type="match status" value="1"/>
</dbReference>
<reference evidence="3 4" key="1">
    <citation type="submission" date="2017-04" db="EMBL/GenBank/DDBJ databases">
        <authorList>
            <person name="Afonso C.L."/>
            <person name="Miller P.J."/>
            <person name="Scott M.A."/>
            <person name="Spackman E."/>
            <person name="Goraichik I."/>
            <person name="Dimitrov K.M."/>
            <person name="Suarez D.L."/>
            <person name="Swayne D.E."/>
        </authorList>
    </citation>
    <scope>NUCLEOTIDE SEQUENCE [LARGE SCALE GENOMIC DNA]</scope>
    <source>
        <strain evidence="3 4">DSM 13146</strain>
    </source>
</reference>
<keyword evidence="4" id="KW-1185">Reference proteome</keyword>
<dbReference type="EMBL" id="FWXF01000024">
    <property type="protein sequence ID" value="SMC27797.1"/>
    <property type="molecule type" value="Genomic_DNA"/>
</dbReference>
<evidence type="ECO:0000313" key="4">
    <source>
        <dbReference type="Proteomes" id="UP000192783"/>
    </source>
</evidence>
<dbReference type="Gene3D" id="2.60.120.10">
    <property type="entry name" value="Jelly Rolls"/>
    <property type="match status" value="1"/>
</dbReference>
<dbReference type="STRING" id="1121390.SAMN02746041_03072"/>
<dbReference type="Proteomes" id="UP000192783">
    <property type="component" value="Unassembled WGS sequence"/>
</dbReference>
<dbReference type="AlphaFoldDB" id="A0A1W1XV86"/>
<evidence type="ECO:0000259" key="2">
    <source>
        <dbReference type="PROSITE" id="PS51833"/>
    </source>
</evidence>
<dbReference type="InterPro" id="IPR013976">
    <property type="entry name" value="HDOD"/>
</dbReference>
<evidence type="ECO:0000313" key="3">
    <source>
        <dbReference type="EMBL" id="SMC27797.1"/>
    </source>
</evidence>
<sequence length="456" mass="50422">MDAQANLLTTADVRAAFKGLDEKEFINLYNFGQMRPLNTGEVLFREGEPGHSVAVLLKGRLRLVRRAGGSLHEVASLNPGDAVCDAPMLTPGHRLTSAVAAQPTLVLLFSESMFRALPPPTQLYLVKKLNDTHVHRLLHSEETEAVLAARCDYLSRYVRGSLVERTQDYSRSELIVGMLKKVPQLPMYASKLTQMLLDENASAKQVAALAKDDPSLVSAVLKRVNSPYYNWQKKISDFQHAVTLLGFNQVYQLVVSEGLRRTMPNTPPFRKLHNHSVVISHIAHEIALLSDRRQASAMSTLALLHDIGKSVILLLKRQNPKLSVLIDILDSSKIGALLLAEWNIPENVCRTVEMQDYAEFSPPEALPDDLQHGIALLHVAHQCAELIGGGSKAGGRSPFSDDYLRILRVPQKSVETLTTNQVRPALEKKAAALPEHVRAFLQGKNEDLGSERTAAR</sequence>
<dbReference type="OrthoDB" id="5486458at2"/>
<name>A0A1W1XV86_9BACT</name>
<dbReference type="SUPFAM" id="SSF109604">
    <property type="entry name" value="HD-domain/PDEase-like"/>
    <property type="match status" value="1"/>
</dbReference>
<protein>
    <submittedName>
        <fullName evidence="3">HD-like signal output (HDOD) domain, no enzymatic activity</fullName>
    </submittedName>
</protein>
<dbReference type="Pfam" id="PF08668">
    <property type="entry name" value="HDOD"/>
    <property type="match status" value="1"/>
</dbReference>
<dbReference type="PROSITE" id="PS51833">
    <property type="entry name" value="HDOD"/>
    <property type="match status" value="1"/>
</dbReference>
<gene>
    <name evidence="3" type="ORF">SAMN02746041_03072</name>
</gene>
<proteinExistence type="predicted"/>
<dbReference type="InterPro" id="IPR052340">
    <property type="entry name" value="RNase_Y/CdgJ"/>
</dbReference>
<feature type="domain" description="HDOD" evidence="2">
    <location>
        <begin position="182"/>
        <end position="358"/>
    </location>
</feature>
<dbReference type="SMART" id="SM00100">
    <property type="entry name" value="cNMP"/>
    <property type="match status" value="1"/>
</dbReference>
<dbReference type="RefSeq" id="WP_084058966.1">
    <property type="nucleotide sequence ID" value="NZ_FWXF01000024.1"/>
</dbReference>
<dbReference type="InterPro" id="IPR018490">
    <property type="entry name" value="cNMP-bd_dom_sf"/>
</dbReference>
<evidence type="ECO:0000259" key="1">
    <source>
        <dbReference type="PROSITE" id="PS50042"/>
    </source>
</evidence>
<dbReference type="PANTHER" id="PTHR33525:SF4">
    <property type="entry name" value="CYCLIC DI-GMP PHOSPHODIESTERASE CDGJ"/>
    <property type="match status" value="1"/>
</dbReference>
<accession>A0A1W1XV86</accession>
<feature type="domain" description="Cyclic nucleotide-binding" evidence="1">
    <location>
        <begin position="16"/>
        <end position="117"/>
    </location>
</feature>
<dbReference type="InterPro" id="IPR014710">
    <property type="entry name" value="RmlC-like_jellyroll"/>
</dbReference>
<organism evidence="3 4">
    <name type="scientific">Desulfacinum hydrothermale DSM 13146</name>
    <dbReference type="NCBI Taxonomy" id="1121390"/>
    <lineage>
        <taxon>Bacteria</taxon>
        <taxon>Pseudomonadati</taxon>
        <taxon>Thermodesulfobacteriota</taxon>
        <taxon>Syntrophobacteria</taxon>
        <taxon>Syntrophobacterales</taxon>
        <taxon>Syntrophobacteraceae</taxon>
        <taxon>Desulfacinum</taxon>
    </lineage>
</organism>
<dbReference type="CDD" id="cd00038">
    <property type="entry name" value="CAP_ED"/>
    <property type="match status" value="1"/>
</dbReference>
<dbReference type="Pfam" id="PF00027">
    <property type="entry name" value="cNMP_binding"/>
    <property type="match status" value="1"/>
</dbReference>
<dbReference type="PANTHER" id="PTHR33525">
    <property type="match status" value="1"/>
</dbReference>
<dbReference type="InterPro" id="IPR000595">
    <property type="entry name" value="cNMP-bd_dom"/>
</dbReference>
<dbReference type="PROSITE" id="PS50042">
    <property type="entry name" value="CNMP_BINDING_3"/>
    <property type="match status" value="1"/>
</dbReference>